<proteinExistence type="predicted"/>
<reference evidence="2 3" key="1">
    <citation type="submission" date="2020-08" db="EMBL/GenBank/DDBJ databases">
        <title>Genomic Encyclopedia of Type Strains, Phase IV (KMG-V): Genome sequencing to study the core and pangenomes of soil and plant-associated prokaryotes.</title>
        <authorList>
            <person name="Whitman W."/>
        </authorList>
    </citation>
    <scope>NUCLEOTIDE SEQUENCE [LARGE SCALE GENOMIC DNA]</scope>
    <source>
        <strain evidence="2 3">X5P3</strain>
    </source>
</reference>
<dbReference type="EMBL" id="JACHIO010000004">
    <property type="protein sequence ID" value="MBB5062853.1"/>
    <property type="molecule type" value="Genomic_DNA"/>
</dbReference>
<sequence length="448" mass="51025">MMKRPMAMFERAMYLEGSLHVNVTVTARLWGRISEQRLRQALDRVQAKHGILRCLLVRENGRPYFVEQATPPPIPLRIVERKSDEDWFDESTSDSLQRFDGSLYPLARLVWLRSELENELLLVCSHAVCDGKSLMLLLQELLLLCDQPDASIGTPTTLNGVEEVFPAKVLADRKLRRYIRWRVALLKFMMRFSRSSKKRWTYGAIYRNLWRLDEQASQMFVTRCKAEGASVFAALSVAILQAFHKVCGPKYMEKFEAPVDFRRYLPNLREDSLFAVAPTIQLSLDKLPGVDPEGTGFWALARAMKTDITKKIDGLETSIYPLFLGMEQLHDVYDRMFAQAQSQRAGRQVSLSYVGRLDMTQSFSDFRVQEICDITAMMSPTPANLVVIYSYGGRFYFSISSDESSLSRAQAEQIQQQVMETLLQCAAPVEKPFAIANSIPSATHAEVS</sequence>
<name>A0A7W8E807_9BACT</name>
<evidence type="ECO:0000313" key="3">
    <source>
        <dbReference type="Proteomes" id="UP000584867"/>
    </source>
</evidence>
<feature type="domain" description="Condensation" evidence="1">
    <location>
        <begin position="14"/>
        <end position="147"/>
    </location>
</feature>
<dbReference type="InterPro" id="IPR001242">
    <property type="entry name" value="Condensation_dom"/>
</dbReference>
<dbReference type="SUPFAM" id="SSF52777">
    <property type="entry name" value="CoA-dependent acyltransferases"/>
    <property type="match status" value="2"/>
</dbReference>
<dbReference type="AlphaFoldDB" id="A0A7W8E807"/>
<dbReference type="RefSeq" id="WP_184253599.1">
    <property type="nucleotide sequence ID" value="NZ_JACHIO010000004.1"/>
</dbReference>
<organism evidence="2 3">
    <name type="scientific">Granulicella mallensis</name>
    <dbReference type="NCBI Taxonomy" id="940614"/>
    <lineage>
        <taxon>Bacteria</taxon>
        <taxon>Pseudomonadati</taxon>
        <taxon>Acidobacteriota</taxon>
        <taxon>Terriglobia</taxon>
        <taxon>Terriglobales</taxon>
        <taxon>Acidobacteriaceae</taxon>
        <taxon>Granulicella</taxon>
    </lineage>
</organism>
<gene>
    <name evidence="2" type="ORF">HDF15_001190</name>
</gene>
<protein>
    <submittedName>
        <fullName evidence="2">NRPS condensation-like uncharacterized protein</fullName>
    </submittedName>
</protein>
<dbReference type="Pfam" id="PF00668">
    <property type="entry name" value="Condensation"/>
    <property type="match status" value="1"/>
</dbReference>
<dbReference type="Proteomes" id="UP000584867">
    <property type="component" value="Unassembled WGS sequence"/>
</dbReference>
<dbReference type="Gene3D" id="3.30.559.10">
    <property type="entry name" value="Chloramphenicol acetyltransferase-like domain"/>
    <property type="match status" value="1"/>
</dbReference>
<comment type="caution">
    <text evidence="2">The sequence shown here is derived from an EMBL/GenBank/DDBJ whole genome shotgun (WGS) entry which is preliminary data.</text>
</comment>
<evidence type="ECO:0000259" key="1">
    <source>
        <dbReference type="Pfam" id="PF00668"/>
    </source>
</evidence>
<dbReference type="InterPro" id="IPR023213">
    <property type="entry name" value="CAT-like_dom_sf"/>
</dbReference>
<dbReference type="GO" id="GO:0003824">
    <property type="term" value="F:catalytic activity"/>
    <property type="evidence" value="ECO:0007669"/>
    <property type="project" value="InterPro"/>
</dbReference>
<dbReference type="InterPro" id="IPR052058">
    <property type="entry name" value="Alcohol_O-acetyltransferase"/>
</dbReference>
<dbReference type="PANTHER" id="PTHR28037">
    <property type="entry name" value="ALCOHOL O-ACETYLTRANSFERASE 1-RELATED"/>
    <property type="match status" value="1"/>
</dbReference>
<accession>A0A7W8E807</accession>
<dbReference type="PANTHER" id="PTHR28037:SF1">
    <property type="entry name" value="ALCOHOL O-ACETYLTRANSFERASE 1-RELATED"/>
    <property type="match status" value="1"/>
</dbReference>
<evidence type="ECO:0000313" key="2">
    <source>
        <dbReference type="EMBL" id="MBB5062853.1"/>
    </source>
</evidence>